<sequence>MATTNGKSKPERKKVVVVGAGAAGMSCAHHPAEHPDKFEITLMDAIDYCDGQAHIFHHTMTMSARYGYHVDPVKLQISFGKDDVFWSNVFPTQLLARHQKEIKRFKRMLAIVRWFEVCFALLRIKYLMKLFWFSVEFCNTIILSMVALFLGTGNCTTEVLSIILERLCTNPTYGMWYPAENLTVASNLHPWWSLTNSARVSVRLSTELTKVVKKDKGGVIVRQLKRTPTGDGHNPNSAWVPHDSQSNAEKNAQEIEEHYAFFWGDTLRLPSQDFDYMEHHYQNFYNPDQAVNTLSGVDQTTRNQMAQKSFKPMYMMKTNPKDHTKLEICFDCTNYQSQFSPGVPFKKHVFQTIFLSKQRDGHLWTIDEIDESQIIRKNCWHQLFHSKHTRSAAAWTLVNAHEVAVISGITMEVDLGARYPENLERDRFALPSFRLKAAKEGEGRGWASGIYGSVYKGPGVVEQKRLAWEEENGIKG</sequence>
<gene>
    <name evidence="3" type="ORF">K469DRAFT_735456</name>
</gene>
<proteinExistence type="predicted"/>
<evidence type="ECO:0000313" key="4">
    <source>
        <dbReference type="Proteomes" id="UP000800200"/>
    </source>
</evidence>
<feature type="transmembrane region" description="Helical" evidence="2">
    <location>
        <begin position="130"/>
        <end position="150"/>
    </location>
</feature>
<evidence type="ECO:0000256" key="2">
    <source>
        <dbReference type="SAM" id="Phobius"/>
    </source>
</evidence>
<keyword evidence="2" id="KW-0472">Membrane</keyword>
<dbReference type="Pfam" id="PF13450">
    <property type="entry name" value="NAD_binding_8"/>
    <property type="match status" value="1"/>
</dbReference>
<reference evidence="3" key="1">
    <citation type="journal article" date="2020" name="Stud. Mycol.">
        <title>101 Dothideomycetes genomes: a test case for predicting lifestyles and emergence of pathogens.</title>
        <authorList>
            <person name="Haridas S."/>
            <person name="Albert R."/>
            <person name="Binder M."/>
            <person name="Bloem J."/>
            <person name="Labutti K."/>
            <person name="Salamov A."/>
            <person name="Andreopoulos B."/>
            <person name="Baker S."/>
            <person name="Barry K."/>
            <person name="Bills G."/>
            <person name="Bluhm B."/>
            <person name="Cannon C."/>
            <person name="Castanera R."/>
            <person name="Culley D."/>
            <person name="Daum C."/>
            <person name="Ezra D."/>
            <person name="Gonzalez J."/>
            <person name="Henrissat B."/>
            <person name="Kuo A."/>
            <person name="Liang C."/>
            <person name="Lipzen A."/>
            <person name="Lutzoni F."/>
            <person name="Magnuson J."/>
            <person name="Mondo S."/>
            <person name="Nolan M."/>
            <person name="Ohm R."/>
            <person name="Pangilinan J."/>
            <person name="Park H.-J."/>
            <person name="Ramirez L."/>
            <person name="Alfaro M."/>
            <person name="Sun H."/>
            <person name="Tritt A."/>
            <person name="Yoshinaga Y."/>
            <person name="Zwiers L.-H."/>
            <person name="Turgeon B."/>
            <person name="Goodwin S."/>
            <person name="Spatafora J."/>
            <person name="Crous P."/>
            <person name="Grigoriev I."/>
        </authorList>
    </citation>
    <scope>NUCLEOTIDE SEQUENCE</scope>
    <source>
        <strain evidence="3">CBS 207.26</strain>
    </source>
</reference>
<keyword evidence="2" id="KW-0812">Transmembrane</keyword>
<dbReference type="AlphaFoldDB" id="A0A6A6EMG1"/>
<evidence type="ECO:0000313" key="3">
    <source>
        <dbReference type="EMBL" id="KAF2192471.1"/>
    </source>
</evidence>
<evidence type="ECO:0008006" key="5">
    <source>
        <dbReference type="Google" id="ProtNLM"/>
    </source>
</evidence>
<protein>
    <recommendedName>
        <fullName evidence="5">FAD/NAD(P)-binding domain-containing protein</fullName>
    </recommendedName>
</protein>
<dbReference type="Gene3D" id="3.50.50.60">
    <property type="entry name" value="FAD/NAD(P)-binding domain"/>
    <property type="match status" value="1"/>
</dbReference>
<dbReference type="Proteomes" id="UP000800200">
    <property type="component" value="Unassembled WGS sequence"/>
</dbReference>
<dbReference type="PANTHER" id="PTHR42923">
    <property type="entry name" value="PROTOPORPHYRINOGEN OXIDASE"/>
    <property type="match status" value="1"/>
</dbReference>
<keyword evidence="2" id="KW-1133">Transmembrane helix</keyword>
<dbReference type="InterPro" id="IPR036188">
    <property type="entry name" value="FAD/NAD-bd_sf"/>
</dbReference>
<dbReference type="EMBL" id="ML994615">
    <property type="protein sequence ID" value="KAF2192471.1"/>
    <property type="molecule type" value="Genomic_DNA"/>
</dbReference>
<dbReference type="GO" id="GO:0016491">
    <property type="term" value="F:oxidoreductase activity"/>
    <property type="evidence" value="ECO:0007669"/>
    <property type="project" value="TreeGrafter"/>
</dbReference>
<evidence type="ECO:0000256" key="1">
    <source>
        <dbReference type="SAM" id="MobiDB-lite"/>
    </source>
</evidence>
<dbReference type="PANTHER" id="PTHR42923:SF20">
    <property type="entry name" value="FLAVIN-CONTAINING AMINE OXIDASEDEHYDROGENASE"/>
    <property type="match status" value="1"/>
</dbReference>
<name>A0A6A6EMG1_9PEZI</name>
<dbReference type="InterPro" id="IPR050464">
    <property type="entry name" value="Zeta_carotene_desat/Oxidored"/>
</dbReference>
<accession>A0A6A6EMG1</accession>
<organism evidence="3 4">
    <name type="scientific">Zopfia rhizophila CBS 207.26</name>
    <dbReference type="NCBI Taxonomy" id="1314779"/>
    <lineage>
        <taxon>Eukaryota</taxon>
        <taxon>Fungi</taxon>
        <taxon>Dikarya</taxon>
        <taxon>Ascomycota</taxon>
        <taxon>Pezizomycotina</taxon>
        <taxon>Dothideomycetes</taxon>
        <taxon>Dothideomycetes incertae sedis</taxon>
        <taxon>Zopfiaceae</taxon>
        <taxon>Zopfia</taxon>
    </lineage>
</organism>
<keyword evidence="4" id="KW-1185">Reference proteome</keyword>
<dbReference type="OrthoDB" id="2019015at2759"/>
<feature type="region of interest" description="Disordered" evidence="1">
    <location>
        <begin position="225"/>
        <end position="244"/>
    </location>
</feature>
<dbReference type="PROSITE" id="PS51257">
    <property type="entry name" value="PROKAR_LIPOPROTEIN"/>
    <property type="match status" value="1"/>
</dbReference>
<dbReference type="SUPFAM" id="SSF51905">
    <property type="entry name" value="FAD/NAD(P)-binding domain"/>
    <property type="match status" value="1"/>
</dbReference>